<evidence type="ECO:0000256" key="1">
    <source>
        <dbReference type="SAM" id="MobiDB-lite"/>
    </source>
</evidence>
<comment type="caution">
    <text evidence="3">The sequence shown here is derived from an EMBL/GenBank/DDBJ whole genome shotgun (WGS) entry which is preliminary data.</text>
</comment>
<feature type="compositionally biased region" description="Low complexity" evidence="1">
    <location>
        <begin position="261"/>
        <end position="275"/>
    </location>
</feature>
<organism evidence="3 4">
    <name type="scientific">Tetrabaena socialis</name>
    <dbReference type="NCBI Taxonomy" id="47790"/>
    <lineage>
        <taxon>Eukaryota</taxon>
        <taxon>Viridiplantae</taxon>
        <taxon>Chlorophyta</taxon>
        <taxon>core chlorophytes</taxon>
        <taxon>Chlorophyceae</taxon>
        <taxon>CS clade</taxon>
        <taxon>Chlamydomonadales</taxon>
        <taxon>Tetrabaenaceae</taxon>
        <taxon>Tetrabaena</taxon>
    </lineage>
</organism>
<gene>
    <name evidence="3" type="ORF">TSOC_001208</name>
</gene>
<proteinExistence type="predicted"/>
<feature type="transmembrane region" description="Helical" evidence="2">
    <location>
        <begin position="37"/>
        <end position="62"/>
    </location>
</feature>
<keyword evidence="2" id="KW-1133">Transmembrane helix</keyword>
<evidence type="ECO:0000256" key="2">
    <source>
        <dbReference type="SAM" id="Phobius"/>
    </source>
</evidence>
<keyword evidence="4" id="KW-1185">Reference proteome</keyword>
<name>A0A2J8AHE6_9CHLO</name>
<sequence>MPPSTLELDDDNVWLWEANSRGGRTALYPDDSPSAPVLSGVALCTLTALGAAVALLGAFLLFRAWSRRRTRLAGARAKRGKFGPGTAQVDAEVLDGRRRGFLPWPLGGHDNQRSFVFGIDLSSIWGPRGAGRWGAGGDDSLTEVLWPDGRSSSAGASGPRFLATTASGKALQVVVSTRPLQQYTSASQHSGHGGGERDGGGSRQLVWGFSQGTSAAATPTPLSRLASRASHAGSNPALATSYDGPLDDDTSGFAGLATQQPTASAARAGPPAAGAGEPGSGESGGAGNGAAGAHGGTASEGGTAGPRAAALQRRVSDGGRVAGASSDGFDSEDGAGPALHGADGEGGGTFAAQGAGALGRGAELDPAVAWYSRALHRQVADRLTAAQAAAGVSKAHQA</sequence>
<dbReference type="Proteomes" id="UP000236333">
    <property type="component" value="Unassembled WGS sequence"/>
</dbReference>
<dbReference type="EMBL" id="PGGS01000019">
    <property type="protein sequence ID" value="PNH11921.1"/>
    <property type="molecule type" value="Genomic_DNA"/>
</dbReference>
<evidence type="ECO:0000313" key="3">
    <source>
        <dbReference type="EMBL" id="PNH11921.1"/>
    </source>
</evidence>
<dbReference type="AlphaFoldDB" id="A0A2J8AHE6"/>
<feature type="compositionally biased region" description="Gly residues" evidence="1">
    <location>
        <begin position="276"/>
        <end position="304"/>
    </location>
</feature>
<feature type="compositionally biased region" description="Polar residues" evidence="1">
    <location>
        <begin position="210"/>
        <end position="221"/>
    </location>
</feature>
<feature type="region of interest" description="Disordered" evidence="1">
    <location>
        <begin position="183"/>
        <end position="354"/>
    </location>
</feature>
<reference evidence="3 4" key="1">
    <citation type="journal article" date="2017" name="Mol. Biol. Evol.">
        <title>The 4-celled Tetrabaena socialis nuclear genome reveals the essential components for genetic control of cell number at the origin of multicellularity in the volvocine lineage.</title>
        <authorList>
            <person name="Featherston J."/>
            <person name="Arakaki Y."/>
            <person name="Hanschen E.R."/>
            <person name="Ferris P.J."/>
            <person name="Michod R.E."/>
            <person name="Olson B.J.S.C."/>
            <person name="Nozaki H."/>
            <person name="Durand P.M."/>
        </authorList>
    </citation>
    <scope>NUCLEOTIDE SEQUENCE [LARGE SCALE GENOMIC DNA]</scope>
    <source>
        <strain evidence="3 4">NIES-571</strain>
    </source>
</reference>
<keyword evidence="2" id="KW-0472">Membrane</keyword>
<protein>
    <submittedName>
        <fullName evidence="3">Uncharacterized protein</fullName>
    </submittedName>
</protein>
<keyword evidence="2" id="KW-0812">Transmembrane</keyword>
<evidence type="ECO:0000313" key="4">
    <source>
        <dbReference type="Proteomes" id="UP000236333"/>
    </source>
</evidence>
<accession>A0A2J8AHE6</accession>